<organism evidence="1 2">
    <name type="scientific">Mucuna pruriens</name>
    <name type="common">Velvet bean</name>
    <name type="synonym">Dolichos pruriens</name>
    <dbReference type="NCBI Taxonomy" id="157652"/>
    <lineage>
        <taxon>Eukaryota</taxon>
        <taxon>Viridiplantae</taxon>
        <taxon>Streptophyta</taxon>
        <taxon>Embryophyta</taxon>
        <taxon>Tracheophyta</taxon>
        <taxon>Spermatophyta</taxon>
        <taxon>Magnoliopsida</taxon>
        <taxon>eudicotyledons</taxon>
        <taxon>Gunneridae</taxon>
        <taxon>Pentapetalae</taxon>
        <taxon>rosids</taxon>
        <taxon>fabids</taxon>
        <taxon>Fabales</taxon>
        <taxon>Fabaceae</taxon>
        <taxon>Papilionoideae</taxon>
        <taxon>50 kb inversion clade</taxon>
        <taxon>NPAAA clade</taxon>
        <taxon>indigoferoid/millettioid clade</taxon>
        <taxon>Phaseoleae</taxon>
        <taxon>Mucuna</taxon>
    </lineage>
</organism>
<dbReference type="Pfam" id="PF08284">
    <property type="entry name" value="RVP_2"/>
    <property type="match status" value="1"/>
</dbReference>
<sequence>MSEAKAAKYNNLISSRCDIVGNFLFVLFDWGVTHYFLSYACVDRLALPTSSLPSNLLVSSSTITPLVISLMCKELDVILGMDWLSSNQILCDCARKILIFPDLEDSRFIIVSQVEIVLNEGA</sequence>
<gene>
    <name evidence="1" type="ORF">CR513_20128</name>
</gene>
<name>A0A371H3C0_MUCPR</name>
<dbReference type="Proteomes" id="UP000257109">
    <property type="component" value="Unassembled WGS sequence"/>
</dbReference>
<dbReference type="OrthoDB" id="1436782at2759"/>
<dbReference type="EMBL" id="QJKJ01003731">
    <property type="protein sequence ID" value="RDX97143.1"/>
    <property type="molecule type" value="Genomic_DNA"/>
</dbReference>
<reference evidence="1" key="1">
    <citation type="submission" date="2018-05" db="EMBL/GenBank/DDBJ databases">
        <title>Draft genome of Mucuna pruriens seed.</title>
        <authorList>
            <person name="Nnadi N.E."/>
            <person name="Vos R."/>
            <person name="Hasami M.H."/>
            <person name="Devisetty U.K."/>
            <person name="Aguiy J.C."/>
        </authorList>
    </citation>
    <scope>NUCLEOTIDE SEQUENCE [LARGE SCALE GENOMIC DNA]</scope>
    <source>
        <strain evidence="1">JCA_2017</strain>
    </source>
</reference>
<accession>A0A371H3C0</accession>
<dbReference type="AlphaFoldDB" id="A0A371H3C0"/>
<dbReference type="InterPro" id="IPR021109">
    <property type="entry name" value="Peptidase_aspartic_dom_sf"/>
</dbReference>
<feature type="non-terminal residue" evidence="1">
    <location>
        <position position="1"/>
    </location>
</feature>
<keyword evidence="2" id="KW-1185">Reference proteome</keyword>
<evidence type="ECO:0000313" key="2">
    <source>
        <dbReference type="Proteomes" id="UP000257109"/>
    </source>
</evidence>
<protein>
    <submittedName>
        <fullName evidence="1">Uncharacterized protein</fullName>
    </submittedName>
</protein>
<evidence type="ECO:0000313" key="1">
    <source>
        <dbReference type="EMBL" id="RDX97143.1"/>
    </source>
</evidence>
<dbReference type="Gene3D" id="2.40.70.10">
    <property type="entry name" value="Acid Proteases"/>
    <property type="match status" value="1"/>
</dbReference>
<proteinExistence type="predicted"/>
<comment type="caution">
    <text evidence="1">The sequence shown here is derived from an EMBL/GenBank/DDBJ whole genome shotgun (WGS) entry which is preliminary data.</text>
</comment>